<dbReference type="Pfam" id="PF07681">
    <property type="entry name" value="DoxX"/>
    <property type="match status" value="1"/>
</dbReference>
<dbReference type="GO" id="GO:0016020">
    <property type="term" value="C:membrane"/>
    <property type="evidence" value="ECO:0007669"/>
    <property type="project" value="UniProtKB-SubCell"/>
</dbReference>
<evidence type="ECO:0000256" key="4">
    <source>
        <dbReference type="ARBA" id="ARBA00023136"/>
    </source>
</evidence>
<keyword evidence="2 5" id="KW-0812">Transmembrane</keyword>
<dbReference type="eggNOG" id="COG2259">
    <property type="taxonomic scope" value="Bacteria"/>
</dbReference>
<dbReference type="KEGG" id="btrm:SAMEA390648701209"/>
<organism evidence="6 7">
    <name type="scientific">Bordetella trematum</name>
    <dbReference type="NCBI Taxonomy" id="123899"/>
    <lineage>
        <taxon>Bacteria</taxon>
        <taxon>Pseudomonadati</taxon>
        <taxon>Pseudomonadota</taxon>
        <taxon>Betaproteobacteria</taxon>
        <taxon>Burkholderiales</taxon>
        <taxon>Alcaligenaceae</taxon>
        <taxon>Bordetella</taxon>
    </lineage>
</organism>
<gene>
    <name evidence="6" type="ORF">SAMEA3906487_01209</name>
</gene>
<dbReference type="GeneID" id="56591499"/>
<dbReference type="STRING" id="123899.SAMEA3906487_01209"/>
<comment type="subcellular location">
    <subcellularLocation>
        <location evidence="1">Membrane</location>
        <topology evidence="1">Multi-pass membrane protein</topology>
    </subcellularLocation>
</comment>
<dbReference type="EMBL" id="LT546645">
    <property type="protein sequence ID" value="SAI68355.1"/>
    <property type="molecule type" value="Genomic_DNA"/>
</dbReference>
<proteinExistence type="predicted"/>
<feature type="transmembrane region" description="Helical" evidence="5">
    <location>
        <begin position="78"/>
        <end position="98"/>
    </location>
</feature>
<accession>A0A146ADT4</accession>
<feature type="transmembrane region" description="Helical" evidence="5">
    <location>
        <begin position="12"/>
        <end position="32"/>
    </location>
</feature>
<evidence type="ECO:0000256" key="2">
    <source>
        <dbReference type="ARBA" id="ARBA00022692"/>
    </source>
</evidence>
<dbReference type="OrthoDB" id="6522672at2"/>
<dbReference type="PATRIC" id="fig|123899.6.peg.1185"/>
<evidence type="ECO:0000313" key="7">
    <source>
        <dbReference type="Proteomes" id="UP000076825"/>
    </source>
</evidence>
<keyword evidence="3 5" id="KW-1133">Transmembrane helix</keyword>
<reference evidence="6 7" key="1">
    <citation type="submission" date="2016-04" db="EMBL/GenBank/DDBJ databases">
        <authorList>
            <consortium name="Pathogen Informatics"/>
        </authorList>
    </citation>
    <scope>NUCLEOTIDE SEQUENCE [LARGE SCALE GENOMIC DNA]</scope>
    <source>
        <strain evidence="6 7">H044680328</strain>
    </source>
</reference>
<sequence length="138" mass="14946">MRNVLDTVLTSRWLWLLARLLLAVVFVSSGLAKLLAYEASLAEMRSAGLHPDWLFNIATAVTLLGGSVLILLDRALWLGSGALAVFLALTIVVVHRFWALPADQAQPALFWALEHLSLIGGLMAAAIAGHLRKRLLAV</sequence>
<dbReference type="Proteomes" id="UP000076825">
    <property type="component" value="Chromosome 1"/>
</dbReference>
<evidence type="ECO:0000256" key="1">
    <source>
        <dbReference type="ARBA" id="ARBA00004141"/>
    </source>
</evidence>
<keyword evidence="7" id="KW-1185">Reference proteome</keyword>
<dbReference type="RefSeq" id="WP_025512307.1">
    <property type="nucleotide sequence ID" value="NZ_CP016340.1"/>
</dbReference>
<feature type="transmembrane region" description="Helical" evidence="5">
    <location>
        <begin position="110"/>
        <end position="131"/>
    </location>
</feature>
<protein>
    <submittedName>
        <fullName evidence="6">DoxX</fullName>
    </submittedName>
</protein>
<evidence type="ECO:0000256" key="5">
    <source>
        <dbReference type="SAM" id="Phobius"/>
    </source>
</evidence>
<feature type="transmembrane region" description="Helical" evidence="5">
    <location>
        <begin position="53"/>
        <end position="72"/>
    </location>
</feature>
<evidence type="ECO:0000313" key="6">
    <source>
        <dbReference type="EMBL" id="SAI68355.1"/>
    </source>
</evidence>
<evidence type="ECO:0000256" key="3">
    <source>
        <dbReference type="ARBA" id="ARBA00022989"/>
    </source>
</evidence>
<keyword evidence="4 5" id="KW-0472">Membrane</keyword>
<dbReference type="AlphaFoldDB" id="A0A146ADT4"/>
<name>A0A146ADT4_9BORD</name>
<dbReference type="InterPro" id="IPR032808">
    <property type="entry name" value="DoxX"/>
</dbReference>